<feature type="domain" description="HTH tetR-type" evidence="4">
    <location>
        <begin position="20"/>
        <end position="80"/>
    </location>
</feature>
<dbReference type="InterPro" id="IPR009057">
    <property type="entry name" value="Homeodomain-like_sf"/>
</dbReference>
<dbReference type="Gene3D" id="1.10.357.10">
    <property type="entry name" value="Tetracycline Repressor, domain 2"/>
    <property type="match status" value="1"/>
</dbReference>
<dbReference type="InterPro" id="IPR001647">
    <property type="entry name" value="HTH_TetR"/>
</dbReference>
<evidence type="ECO:0000256" key="1">
    <source>
        <dbReference type="ARBA" id="ARBA00023125"/>
    </source>
</evidence>
<dbReference type="PRINTS" id="PR00455">
    <property type="entry name" value="HTHTETR"/>
</dbReference>
<keyword evidence="1 2" id="KW-0238">DNA-binding</keyword>
<protein>
    <submittedName>
        <fullName evidence="5">TetR family transcriptional regulator</fullName>
    </submittedName>
</protein>
<dbReference type="PANTHER" id="PTHR30055:SF235">
    <property type="entry name" value="TRANSCRIPTIONAL REGULATORY PROTEIN"/>
    <property type="match status" value="1"/>
</dbReference>
<evidence type="ECO:0000256" key="3">
    <source>
        <dbReference type="SAM" id="MobiDB-lite"/>
    </source>
</evidence>
<evidence type="ECO:0000313" key="5">
    <source>
        <dbReference type="EMBL" id="MFC7449021.1"/>
    </source>
</evidence>
<dbReference type="Pfam" id="PF00440">
    <property type="entry name" value="TetR_N"/>
    <property type="match status" value="1"/>
</dbReference>
<dbReference type="SUPFAM" id="SSF48498">
    <property type="entry name" value="Tetracyclin repressor-like, C-terminal domain"/>
    <property type="match status" value="1"/>
</dbReference>
<dbReference type="Proteomes" id="UP001596484">
    <property type="component" value="Unassembled WGS sequence"/>
</dbReference>
<dbReference type="InterPro" id="IPR036271">
    <property type="entry name" value="Tet_transcr_reg_TetR-rel_C_sf"/>
</dbReference>
<dbReference type="Gene3D" id="1.10.10.60">
    <property type="entry name" value="Homeodomain-like"/>
    <property type="match status" value="1"/>
</dbReference>
<gene>
    <name evidence="5" type="ORF">ACFQS9_14080</name>
</gene>
<dbReference type="SUPFAM" id="SSF46689">
    <property type="entry name" value="Homeodomain-like"/>
    <property type="match status" value="1"/>
</dbReference>
<keyword evidence="6" id="KW-1185">Reference proteome</keyword>
<organism evidence="5 6">
    <name type="scientific">Rhodococcus daqingensis</name>
    <dbReference type="NCBI Taxonomy" id="2479363"/>
    <lineage>
        <taxon>Bacteria</taxon>
        <taxon>Bacillati</taxon>
        <taxon>Actinomycetota</taxon>
        <taxon>Actinomycetes</taxon>
        <taxon>Mycobacteriales</taxon>
        <taxon>Nocardiaceae</taxon>
        <taxon>Rhodococcus</taxon>
    </lineage>
</organism>
<accession>A0ABW2RYW2</accession>
<name>A0ABW2RYW2_9NOCA</name>
<dbReference type="InterPro" id="IPR050109">
    <property type="entry name" value="HTH-type_TetR-like_transc_reg"/>
</dbReference>
<sequence>MTSRGPTGAATRSGRRPGNPDTKELILTAARNQFADTGFERTSVRAIAAEAGVDSALVHHYFGTKRALFLAAVAMPVDPRVVLDSVLDAPIEEIGELLLRGVLGVWESPQGTAVLAAFRAAISGESTGLVSNFLTEVILRQLVGRFDDPPGSGPLRSTLVASQLSGLLITRYLLRLEPIASLSVDEVVALIGPTLQRYLTGTVG</sequence>
<dbReference type="RefSeq" id="WP_378405651.1">
    <property type="nucleotide sequence ID" value="NZ_JBHTCS010000016.1"/>
</dbReference>
<comment type="caution">
    <text evidence="5">The sequence shown here is derived from an EMBL/GenBank/DDBJ whole genome shotgun (WGS) entry which is preliminary data.</text>
</comment>
<dbReference type="EMBL" id="JBHTCS010000016">
    <property type="protein sequence ID" value="MFC7449021.1"/>
    <property type="molecule type" value="Genomic_DNA"/>
</dbReference>
<proteinExistence type="predicted"/>
<reference evidence="6" key="1">
    <citation type="journal article" date="2019" name="Int. J. Syst. Evol. Microbiol.">
        <title>The Global Catalogue of Microorganisms (GCM) 10K type strain sequencing project: providing services to taxonomists for standard genome sequencing and annotation.</title>
        <authorList>
            <consortium name="The Broad Institute Genomics Platform"/>
            <consortium name="The Broad Institute Genome Sequencing Center for Infectious Disease"/>
            <person name="Wu L."/>
            <person name="Ma J."/>
        </authorList>
    </citation>
    <scope>NUCLEOTIDE SEQUENCE [LARGE SCALE GENOMIC DNA]</scope>
    <source>
        <strain evidence="6">ICMP 19430</strain>
    </source>
</reference>
<dbReference type="PROSITE" id="PS50977">
    <property type="entry name" value="HTH_TETR_2"/>
    <property type="match status" value="1"/>
</dbReference>
<evidence type="ECO:0000256" key="2">
    <source>
        <dbReference type="PROSITE-ProRule" id="PRU00335"/>
    </source>
</evidence>
<feature type="region of interest" description="Disordered" evidence="3">
    <location>
        <begin position="1"/>
        <end position="21"/>
    </location>
</feature>
<evidence type="ECO:0000313" key="6">
    <source>
        <dbReference type="Proteomes" id="UP001596484"/>
    </source>
</evidence>
<dbReference type="Pfam" id="PF17920">
    <property type="entry name" value="TetR_C_16"/>
    <property type="match status" value="1"/>
</dbReference>
<dbReference type="InterPro" id="IPR041678">
    <property type="entry name" value="TetR_C_16"/>
</dbReference>
<feature type="DNA-binding region" description="H-T-H motif" evidence="2">
    <location>
        <begin position="43"/>
        <end position="62"/>
    </location>
</feature>
<dbReference type="PANTHER" id="PTHR30055">
    <property type="entry name" value="HTH-TYPE TRANSCRIPTIONAL REGULATOR RUTR"/>
    <property type="match status" value="1"/>
</dbReference>
<evidence type="ECO:0000259" key="4">
    <source>
        <dbReference type="PROSITE" id="PS50977"/>
    </source>
</evidence>